<gene>
    <name evidence="2" type="ORF">DLJ58_13630</name>
</gene>
<dbReference type="Pfam" id="PF04149">
    <property type="entry name" value="DUF397"/>
    <property type="match status" value="1"/>
</dbReference>
<organism evidence="2 3">
    <name type="scientific">Micromonospora arida</name>
    <dbReference type="NCBI Taxonomy" id="2203715"/>
    <lineage>
        <taxon>Bacteria</taxon>
        <taxon>Bacillati</taxon>
        <taxon>Actinomycetota</taxon>
        <taxon>Actinomycetes</taxon>
        <taxon>Micromonosporales</taxon>
        <taxon>Micromonosporaceae</taxon>
        <taxon>Micromonospora</taxon>
    </lineage>
</organism>
<sequence length="58" mass="6131">MIDTVQVKSGCPHAAGTPTSVLSVGVRDSKDRHGPVLTFTTTAWTAFVTFTAVSRPVQ</sequence>
<evidence type="ECO:0000259" key="1">
    <source>
        <dbReference type="Pfam" id="PF04149"/>
    </source>
</evidence>
<dbReference type="EMBL" id="QGSY01000167">
    <property type="protein sequence ID" value="RQX09768.1"/>
    <property type="molecule type" value="Genomic_DNA"/>
</dbReference>
<dbReference type="AlphaFoldDB" id="A0A3N9X9J2"/>
<protein>
    <recommendedName>
        <fullName evidence="1">DUF397 domain-containing protein</fullName>
    </recommendedName>
</protein>
<dbReference type="InterPro" id="IPR007278">
    <property type="entry name" value="DUF397"/>
</dbReference>
<evidence type="ECO:0000313" key="2">
    <source>
        <dbReference type="EMBL" id="RQX09768.1"/>
    </source>
</evidence>
<dbReference type="Proteomes" id="UP000266889">
    <property type="component" value="Unassembled WGS sequence"/>
</dbReference>
<evidence type="ECO:0000313" key="3">
    <source>
        <dbReference type="Proteomes" id="UP000266889"/>
    </source>
</evidence>
<feature type="domain" description="DUF397" evidence="1">
    <location>
        <begin position="14"/>
        <end position="49"/>
    </location>
</feature>
<keyword evidence="3" id="KW-1185">Reference proteome</keyword>
<accession>A0A3N9X9J2</accession>
<name>A0A3N9X9J2_9ACTN</name>
<comment type="caution">
    <text evidence="2">The sequence shown here is derived from an EMBL/GenBank/DDBJ whole genome shotgun (WGS) entry which is preliminary data.</text>
</comment>
<reference evidence="2 3" key="1">
    <citation type="submission" date="2018-05" db="EMBL/GenBank/DDBJ databases">
        <title>Micromonospora from Atacama Desert.</title>
        <authorList>
            <person name="Carro L."/>
            <person name="Goodfellow M."/>
            <person name="Klenk H.-P."/>
        </authorList>
    </citation>
    <scope>NUCLEOTIDE SEQUENCE [LARGE SCALE GENOMIC DNA]</scope>
    <source>
        <strain evidence="2 3">LB32</strain>
    </source>
</reference>
<proteinExistence type="predicted"/>